<dbReference type="Pfam" id="PF19361">
    <property type="entry name" value="DUF5937"/>
    <property type="match status" value="1"/>
</dbReference>
<keyword evidence="4" id="KW-1185">Reference proteome</keyword>
<evidence type="ECO:0000256" key="1">
    <source>
        <dbReference type="SAM" id="Phobius"/>
    </source>
</evidence>
<keyword evidence="1" id="KW-0472">Membrane</keyword>
<organism evidence="3 4">
    <name type="scientific">Brevibacillus invocatus</name>
    <dbReference type="NCBI Taxonomy" id="173959"/>
    <lineage>
        <taxon>Bacteria</taxon>
        <taxon>Bacillati</taxon>
        <taxon>Bacillota</taxon>
        <taxon>Bacilli</taxon>
        <taxon>Bacillales</taxon>
        <taxon>Paenibacillaceae</taxon>
        <taxon>Brevibacillus</taxon>
    </lineage>
</organism>
<name>A0A3M8C3Q7_9BACL</name>
<dbReference type="AlphaFoldDB" id="A0A3M8C3Q7"/>
<proteinExistence type="predicted"/>
<evidence type="ECO:0000259" key="2">
    <source>
        <dbReference type="Pfam" id="PF19361"/>
    </source>
</evidence>
<gene>
    <name evidence="3" type="ORF">EDM52_17240</name>
</gene>
<evidence type="ECO:0000313" key="3">
    <source>
        <dbReference type="EMBL" id="RNB70309.1"/>
    </source>
</evidence>
<protein>
    <recommendedName>
        <fullName evidence="2">DUF5937 domain-containing protein</fullName>
    </recommendedName>
</protein>
<dbReference type="Proteomes" id="UP000282028">
    <property type="component" value="Unassembled WGS sequence"/>
</dbReference>
<accession>A0A3M8C3Q7</accession>
<dbReference type="EMBL" id="RHHR01000034">
    <property type="protein sequence ID" value="RNB70309.1"/>
    <property type="molecule type" value="Genomic_DNA"/>
</dbReference>
<keyword evidence="1" id="KW-1133">Transmembrane helix</keyword>
<dbReference type="InterPro" id="IPR045981">
    <property type="entry name" value="DUF5937"/>
</dbReference>
<sequence length="140" mass="16042">MQDLPLWLRKHLSIVYLPGNEFFHSLHVLANPEHHATRLAWTEEILPSIPTSLRHQLQEMDALSNQFLNVLDFFLPWEDTYHHSIAALVRALVMEGTAFTALLPDLGLLGVVLLLLITATLLLVRRAERHMKETGNMVLY</sequence>
<reference evidence="3 4" key="1">
    <citation type="submission" date="2018-10" db="EMBL/GenBank/DDBJ databases">
        <title>Phylogenomics of Brevibacillus.</title>
        <authorList>
            <person name="Dunlap C."/>
        </authorList>
    </citation>
    <scope>NUCLEOTIDE SEQUENCE [LARGE SCALE GENOMIC DNA]</scope>
    <source>
        <strain evidence="3 4">JCM 12215</strain>
    </source>
</reference>
<comment type="caution">
    <text evidence="3">The sequence shown here is derived from an EMBL/GenBank/DDBJ whole genome shotgun (WGS) entry which is preliminary data.</text>
</comment>
<evidence type="ECO:0000313" key="4">
    <source>
        <dbReference type="Proteomes" id="UP000282028"/>
    </source>
</evidence>
<dbReference type="OrthoDB" id="154717at2"/>
<feature type="transmembrane region" description="Helical" evidence="1">
    <location>
        <begin position="106"/>
        <end position="124"/>
    </location>
</feature>
<feature type="domain" description="DUF5937" evidence="2">
    <location>
        <begin position="12"/>
        <end position="78"/>
    </location>
</feature>
<keyword evidence="1" id="KW-0812">Transmembrane</keyword>
<dbReference type="RefSeq" id="WP_122910191.1">
    <property type="nucleotide sequence ID" value="NZ_CBCSBE010000010.1"/>
</dbReference>